<keyword evidence="1" id="KW-0732">Signal</keyword>
<dbReference type="HOGENOM" id="CLU_1992632_0_0_1"/>
<protein>
    <submittedName>
        <fullName evidence="2">Uncharacterized protein</fullName>
    </submittedName>
</protein>
<name>M7TFJ4_EUTLA</name>
<evidence type="ECO:0000313" key="3">
    <source>
        <dbReference type="Proteomes" id="UP000012174"/>
    </source>
</evidence>
<organism evidence="2 3">
    <name type="scientific">Eutypa lata (strain UCR-EL1)</name>
    <name type="common">Grapevine dieback disease fungus</name>
    <name type="synonym">Eutypa armeniacae</name>
    <dbReference type="NCBI Taxonomy" id="1287681"/>
    <lineage>
        <taxon>Eukaryota</taxon>
        <taxon>Fungi</taxon>
        <taxon>Dikarya</taxon>
        <taxon>Ascomycota</taxon>
        <taxon>Pezizomycotina</taxon>
        <taxon>Sordariomycetes</taxon>
        <taxon>Xylariomycetidae</taxon>
        <taxon>Xylariales</taxon>
        <taxon>Diatrypaceae</taxon>
        <taxon>Eutypa</taxon>
    </lineage>
</organism>
<dbReference type="KEGG" id="ela:UCREL1_4272"/>
<evidence type="ECO:0000256" key="1">
    <source>
        <dbReference type="SAM" id="SignalP"/>
    </source>
</evidence>
<evidence type="ECO:0000313" key="2">
    <source>
        <dbReference type="EMBL" id="EMR68711.1"/>
    </source>
</evidence>
<gene>
    <name evidence="2" type="ORF">UCREL1_4272</name>
</gene>
<dbReference type="OrthoDB" id="4719020at2759"/>
<sequence length="125" mass="12976">MQLITILAAATAALLPTMALAQTVEPGFCPEDDASCSTCSLTCYQSCPEPLSIEECTSLCLYCRRESSACSFVRLDQSADCDACADNCVCSIGHICNPEPVPTGSGSAGPAPTGAGRKMRDLFGL</sequence>
<feature type="chain" id="PRO_5004085562" evidence="1">
    <location>
        <begin position="22"/>
        <end position="125"/>
    </location>
</feature>
<dbReference type="AlphaFoldDB" id="M7TFJ4"/>
<dbReference type="EMBL" id="KB706191">
    <property type="protein sequence ID" value="EMR68711.1"/>
    <property type="molecule type" value="Genomic_DNA"/>
</dbReference>
<proteinExistence type="predicted"/>
<dbReference type="OMA" id="SIGHICN"/>
<reference evidence="3" key="1">
    <citation type="journal article" date="2013" name="Genome Announc.">
        <title>Draft genome sequence of the grapevine dieback fungus Eutypa lata UCR-EL1.</title>
        <authorList>
            <person name="Blanco-Ulate B."/>
            <person name="Rolshausen P.E."/>
            <person name="Cantu D."/>
        </authorList>
    </citation>
    <scope>NUCLEOTIDE SEQUENCE [LARGE SCALE GENOMIC DNA]</scope>
    <source>
        <strain evidence="3">UCR-EL1</strain>
    </source>
</reference>
<feature type="signal peptide" evidence="1">
    <location>
        <begin position="1"/>
        <end position="21"/>
    </location>
</feature>
<accession>M7TFJ4</accession>
<keyword evidence="3" id="KW-1185">Reference proteome</keyword>
<dbReference type="Proteomes" id="UP000012174">
    <property type="component" value="Unassembled WGS sequence"/>
</dbReference>